<proteinExistence type="inferred from homology"/>
<comment type="similarity">
    <text evidence="2">Belongs to the G-protein coupled receptor 1 family.</text>
</comment>
<evidence type="ECO:0000256" key="6">
    <source>
        <dbReference type="ARBA" id="ARBA00023136"/>
    </source>
</evidence>
<keyword evidence="5" id="KW-0297">G-protein coupled receptor</keyword>
<evidence type="ECO:0000256" key="5">
    <source>
        <dbReference type="ARBA" id="ARBA00023040"/>
    </source>
</evidence>
<dbReference type="STRING" id="43041.A0A182JY60"/>
<keyword evidence="3 9" id="KW-0812">Transmembrane</keyword>
<keyword evidence="6 9" id="KW-0472">Membrane</keyword>
<dbReference type="SUPFAM" id="SSF81321">
    <property type="entry name" value="Family A G protein-coupled receptor-like"/>
    <property type="match status" value="1"/>
</dbReference>
<accession>A0A182JY60</accession>
<evidence type="ECO:0000256" key="8">
    <source>
        <dbReference type="ARBA" id="ARBA00023224"/>
    </source>
</evidence>
<keyword evidence="8" id="KW-0807">Transducer</keyword>
<protein>
    <recommendedName>
        <fullName evidence="10">G-protein coupled receptors family 1 profile domain-containing protein</fullName>
    </recommendedName>
</protein>
<dbReference type="PANTHER" id="PTHR24243">
    <property type="entry name" value="G-PROTEIN COUPLED RECEPTOR"/>
    <property type="match status" value="1"/>
</dbReference>
<keyword evidence="12" id="KW-1185">Reference proteome</keyword>
<feature type="transmembrane region" description="Helical" evidence="9">
    <location>
        <begin position="56"/>
        <end position="73"/>
    </location>
</feature>
<dbReference type="Gene3D" id="1.20.1070.10">
    <property type="entry name" value="Rhodopsin 7-helix transmembrane proteins"/>
    <property type="match status" value="1"/>
</dbReference>
<dbReference type="PANTHER" id="PTHR24243:SF107">
    <property type="entry name" value="NEUROPEPTIDES CAPA RECEPTOR"/>
    <property type="match status" value="1"/>
</dbReference>
<comment type="subcellular location">
    <subcellularLocation>
        <location evidence="1">Membrane</location>
        <topology evidence="1">Multi-pass membrane protein</topology>
    </subcellularLocation>
</comment>
<organism evidence="11 12">
    <name type="scientific">Anopheles christyi</name>
    <dbReference type="NCBI Taxonomy" id="43041"/>
    <lineage>
        <taxon>Eukaryota</taxon>
        <taxon>Metazoa</taxon>
        <taxon>Ecdysozoa</taxon>
        <taxon>Arthropoda</taxon>
        <taxon>Hexapoda</taxon>
        <taxon>Insecta</taxon>
        <taxon>Pterygota</taxon>
        <taxon>Neoptera</taxon>
        <taxon>Endopterygota</taxon>
        <taxon>Diptera</taxon>
        <taxon>Nematocera</taxon>
        <taxon>Culicoidea</taxon>
        <taxon>Culicidae</taxon>
        <taxon>Anophelinae</taxon>
        <taxon>Anopheles</taxon>
    </lineage>
</organism>
<evidence type="ECO:0000259" key="10">
    <source>
        <dbReference type="PROSITE" id="PS50262"/>
    </source>
</evidence>
<evidence type="ECO:0000256" key="2">
    <source>
        <dbReference type="ARBA" id="ARBA00010663"/>
    </source>
</evidence>
<reference evidence="12" key="1">
    <citation type="submission" date="2013-03" db="EMBL/GenBank/DDBJ databases">
        <title>The Genome Sequence of Anopheles christyi ACHKN1017.</title>
        <authorList>
            <consortium name="The Broad Institute Genomics Platform"/>
            <person name="Neafsey D.E."/>
            <person name="Besansky N."/>
            <person name="Walker B."/>
            <person name="Young S.K."/>
            <person name="Zeng Q."/>
            <person name="Gargeya S."/>
            <person name="Fitzgerald M."/>
            <person name="Haas B."/>
            <person name="Abouelleil A."/>
            <person name="Allen A.W."/>
            <person name="Alvarado L."/>
            <person name="Arachchi H.M."/>
            <person name="Berlin A.M."/>
            <person name="Chapman S.B."/>
            <person name="Gainer-Dewar J."/>
            <person name="Goldberg J."/>
            <person name="Griggs A."/>
            <person name="Gujja S."/>
            <person name="Hansen M."/>
            <person name="Howarth C."/>
            <person name="Imamovic A."/>
            <person name="Ireland A."/>
            <person name="Larimer J."/>
            <person name="McCowan C."/>
            <person name="Murphy C."/>
            <person name="Pearson M."/>
            <person name="Poon T.W."/>
            <person name="Priest M."/>
            <person name="Roberts A."/>
            <person name="Saif S."/>
            <person name="Shea T."/>
            <person name="Sisk P."/>
            <person name="Sykes S."/>
            <person name="Wortman J."/>
            <person name="Nusbaum C."/>
            <person name="Birren B."/>
        </authorList>
    </citation>
    <scope>NUCLEOTIDE SEQUENCE [LARGE SCALE GENOMIC DNA]</scope>
    <source>
        <strain evidence="12">ACHKN1017</strain>
    </source>
</reference>
<dbReference type="EnsemblMetazoa" id="ACHR003442-RA">
    <property type="protein sequence ID" value="ACHR003442-PA"/>
    <property type="gene ID" value="ACHR003442"/>
</dbReference>
<name>A0A182JY60_9DIPT</name>
<evidence type="ECO:0000313" key="12">
    <source>
        <dbReference type="Proteomes" id="UP000075881"/>
    </source>
</evidence>
<evidence type="ECO:0000256" key="7">
    <source>
        <dbReference type="ARBA" id="ARBA00023170"/>
    </source>
</evidence>
<dbReference type="InterPro" id="IPR017452">
    <property type="entry name" value="GPCR_Rhodpsn_7TM"/>
</dbReference>
<evidence type="ECO:0000256" key="1">
    <source>
        <dbReference type="ARBA" id="ARBA00004141"/>
    </source>
</evidence>
<keyword evidence="4 9" id="KW-1133">Transmembrane helix</keyword>
<dbReference type="GO" id="GO:0008188">
    <property type="term" value="F:neuropeptide receptor activity"/>
    <property type="evidence" value="ECO:0007669"/>
    <property type="project" value="TreeGrafter"/>
</dbReference>
<sequence>MVVSFKCENSAKLRHCFWRKVTVLFVGILVTGVIGNLIVCLVIVRHPSMRTATNYYLFSLAVSDLIFLLLGSSNHKLLQVMNSTIVVK</sequence>
<dbReference type="Pfam" id="PF00001">
    <property type="entry name" value="7tm_1"/>
    <property type="match status" value="1"/>
</dbReference>
<dbReference type="AlphaFoldDB" id="A0A182JY60"/>
<evidence type="ECO:0000256" key="4">
    <source>
        <dbReference type="ARBA" id="ARBA00022989"/>
    </source>
</evidence>
<dbReference type="GO" id="GO:0005886">
    <property type="term" value="C:plasma membrane"/>
    <property type="evidence" value="ECO:0007669"/>
    <property type="project" value="TreeGrafter"/>
</dbReference>
<dbReference type="PRINTS" id="PR00237">
    <property type="entry name" value="GPCRRHODOPSN"/>
</dbReference>
<reference evidence="11" key="2">
    <citation type="submission" date="2020-05" db="UniProtKB">
        <authorList>
            <consortium name="EnsemblMetazoa"/>
        </authorList>
    </citation>
    <scope>IDENTIFICATION</scope>
    <source>
        <strain evidence="11">ACHKN1017</strain>
    </source>
</reference>
<feature type="transmembrane region" description="Helical" evidence="9">
    <location>
        <begin position="21"/>
        <end position="44"/>
    </location>
</feature>
<dbReference type="VEuPathDB" id="VectorBase:ACHR003442"/>
<dbReference type="Proteomes" id="UP000075881">
    <property type="component" value="Unassembled WGS sequence"/>
</dbReference>
<keyword evidence="7" id="KW-0675">Receptor</keyword>
<evidence type="ECO:0000313" key="11">
    <source>
        <dbReference type="EnsemblMetazoa" id="ACHR003442-PA"/>
    </source>
</evidence>
<dbReference type="InterPro" id="IPR000276">
    <property type="entry name" value="GPCR_Rhodpsn"/>
</dbReference>
<dbReference type="PROSITE" id="PS50262">
    <property type="entry name" value="G_PROTEIN_RECEP_F1_2"/>
    <property type="match status" value="1"/>
</dbReference>
<evidence type="ECO:0000256" key="9">
    <source>
        <dbReference type="SAM" id="Phobius"/>
    </source>
</evidence>
<feature type="domain" description="G-protein coupled receptors family 1 profile" evidence="10">
    <location>
        <begin position="35"/>
        <end position="88"/>
    </location>
</feature>
<evidence type="ECO:0000256" key="3">
    <source>
        <dbReference type="ARBA" id="ARBA00022692"/>
    </source>
</evidence>